<sequence>MSDTNTSKTRLDSGEKEFRAGWTLTKKLLMNGVITIFSACMVAGSTTVFLVLISLALQKARGTASAKETLTSLDEAQNLLSMGIIVVIVTVILACIFVMGPIAIVILQVTKQIRSLDASVEALSKSNFTVLPQVLGKDDLAGMAWKLRQTIRILSDTMATVQSAAERVDSAASELGASSTSSDKAAQATSTTLGNALEKTERSRAVTNDADEARTELQEQMVVMSGASTKAGELSERAVAAVQTASDSVSALTSAADQISTVVNTIADIAEQTNLLALNATIEAARAGEAGKGFAVVADQVKSLSTETAGATADVSTKVQSIQDSTASAVAEIESISQVVEEMAAVQNEIASALIAQDASARRLMDSLGQMDTCVGNMTGLMNEAVELSGENTKAASDVSQTAASLSRQAEKLHILVSRFTFEGHEATFKC</sequence>
<dbReference type="GO" id="GO:0004888">
    <property type="term" value="F:transmembrane signaling receptor activity"/>
    <property type="evidence" value="ECO:0007669"/>
    <property type="project" value="InterPro"/>
</dbReference>
<evidence type="ECO:0000259" key="6">
    <source>
        <dbReference type="PROSITE" id="PS50111"/>
    </source>
</evidence>
<dbReference type="AlphaFoldDB" id="A0A7K0K4L9"/>
<proteinExistence type="inferred from homology"/>
<evidence type="ECO:0000256" key="1">
    <source>
        <dbReference type="ARBA" id="ARBA00023224"/>
    </source>
</evidence>
<dbReference type="EMBL" id="VUMY01000019">
    <property type="protein sequence ID" value="MST50423.1"/>
    <property type="molecule type" value="Genomic_DNA"/>
</dbReference>
<evidence type="ECO:0000256" key="5">
    <source>
        <dbReference type="SAM" id="Phobius"/>
    </source>
</evidence>
<gene>
    <name evidence="7" type="ORF">FYJ63_09355</name>
</gene>
<dbReference type="Proteomes" id="UP000442535">
    <property type="component" value="Unassembled WGS sequence"/>
</dbReference>
<keyword evidence="5" id="KW-0472">Membrane</keyword>
<protein>
    <submittedName>
        <fullName evidence="7">Methyl-accepting chemotaxis protein</fullName>
    </submittedName>
</protein>
<feature type="transmembrane region" description="Helical" evidence="5">
    <location>
        <begin position="32"/>
        <end position="57"/>
    </location>
</feature>
<dbReference type="GO" id="GO:0006935">
    <property type="term" value="P:chemotaxis"/>
    <property type="evidence" value="ECO:0007669"/>
    <property type="project" value="InterPro"/>
</dbReference>
<dbReference type="PANTHER" id="PTHR32089:SF112">
    <property type="entry name" value="LYSOZYME-LIKE PROTEIN-RELATED"/>
    <property type="match status" value="1"/>
</dbReference>
<keyword evidence="5" id="KW-0812">Transmembrane</keyword>
<feature type="transmembrane region" description="Helical" evidence="5">
    <location>
        <begin position="78"/>
        <end position="107"/>
    </location>
</feature>
<dbReference type="PROSITE" id="PS50111">
    <property type="entry name" value="CHEMOTAXIS_TRANSDUC_2"/>
    <property type="match status" value="1"/>
</dbReference>
<evidence type="ECO:0000313" key="8">
    <source>
        <dbReference type="Proteomes" id="UP000442535"/>
    </source>
</evidence>
<dbReference type="GO" id="GO:0016020">
    <property type="term" value="C:membrane"/>
    <property type="evidence" value="ECO:0007669"/>
    <property type="project" value="InterPro"/>
</dbReference>
<dbReference type="GO" id="GO:0007165">
    <property type="term" value="P:signal transduction"/>
    <property type="evidence" value="ECO:0007669"/>
    <property type="project" value="UniProtKB-KW"/>
</dbReference>
<name>A0A7K0K4L9_9ACTO</name>
<dbReference type="Gene3D" id="1.10.287.950">
    <property type="entry name" value="Methyl-accepting chemotaxis protein"/>
    <property type="match status" value="1"/>
</dbReference>
<dbReference type="RefSeq" id="WP_154546083.1">
    <property type="nucleotide sequence ID" value="NZ_JAQYQY010000026.1"/>
</dbReference>
<dbReference type="SUPFAM" id="SSF58104">
    <property type="entry name" value="Methyl-accepting chemotaxis protein (MCP) signaling domain"/>
    <property type="match status" value="1"/>
</dbReference>
<dbReference type="PRINTS" id="PR00260">
    <property type="entry name" value="CHEMTRNSDUCR"/>
</dbReference>
<dbReference type="SMART" id="SM00283">
    <property type="entry name" value="MA"/>
    <property type="match status" value="1"/>
</dbReference>
<feature type="compositionally biased region" description="Polar residues" evidence="4">
    <location>
        <begin position="176"/>
        <end position="194"/>
    </location>
</feature>
<dbReference type="InterPro" id="IPR004090">
    <property type="entry name" value="Chemotax_Me-accpt_rcpt"/>
</dbReference>
<keyword evidence="1 3" id="KW-0807">Transducer</keyword>
<dbReference type="Pfam" id="PF00015">
    <property type="entry name" value="MCPsignal"/>
    <property type="match status" value="1"/>
</dbReference>
<keyword evidence="5" id="KW-1133">Transmembrane helix</keyword>
<evidence type="ECO:0000313" key="7">
    <source>
        <dbReference type="EMBL" id="MST50423.1"/>
    </source>
</evidence>
<organism evidence="7 8">
    <name type="scientific">Mobiluncus porci</name>
    <dbReference type="NCBI Taxonomy" id="2652278"/>
    <lineage>
        <taxon>Bacteria</taxon>
        <taxon>Bacillati</taxon>
        <taxon>Actinomycetota</taxon>
        <taxon>Actinomycetes</taxon>
        <taxon>Actinomycetales</taxon>
        <taxon>Actinomycetaceae</taxon>
        <taxon>Mobiluncus</taxon>
    </lineage>
</organism>
<comment type="similarity">
    <text evidence="2">Belongs to the methyl-accepting chemotaxis (MCP) protein family.</text>
</comment>
<keyword evidence="8" id="KW-1185">Reference proteome</keyword>
<reference evidence="7 8" key="1">
    <citation type="submission" date="2019-08" db="EMBL/GenBank/DDBJ databases">
        <title>In-depth cultivation of the pig gut microbiome towards novel bacterial diversity and tailored functional studies.</title>
        <authorList>
            <person name="Wylensek D."/>
            <person name="Hitch T.C.A."/>
            <person name="Clavel T."/>
        </authorList>
    </citation>
    <scope>NUCLEOTIDE SEQUENCE [LARGE SCALE GENOMIC DNA]</scope>
    <source>
        <strain evidence="7 8">RF-GAM-744-WT-7</strain>
    </source>
</reference>
<dbReference type="InterPro" id="IPR004089">
    <property type="entry name" value="MCPsignal_dom"/>
</dbReference>
<evidence type="ECO:0000256" key="2">
    <source>
        <dbReference type="ARBA" id="ARBA00029447"/>
    </source>
</evidence>
<evidence type="ECO:0000256" key="4">
    <source>
        <dbReference type="SAM" id="MobiDB-lite"/>
    </source>
</evidence>
<dbReference type="PANTHER" id="PTHR32089">
    <property type="entry name" value="METHYL-ACCEPTING CHEMOTAXIS PROTEIN MCPB"/>
    <property type="match status" value="1"/>
</dbReference>
<comment type="caution">
    <text evidence="7">The sequence shown here is derived from an EMBL/GenBank/DDBJ whole genome shotgun (WGS) entry which is preliminary data.</text>
</comment>
<evidence type="ECO:0000256" key="3">
    <source>
        <dbReference type="PROSITE-ProRule" id="PRU00284"/>
    </source>
</evidence>
<accession>A0A7K0K4L9</accession>
<feature type="region of interest" description="Disordered" evidence="4">
    <location>
        <begin position="175"/>
        <end position="210"/>
    </location>
</feature>
<feature type="domain" description="Methyl-accepting transducer" evidence="6">
    <location>
        <begin position="164"/>
        <end position="400"/>
    </location>
</feature>